<protein>
    <submittedName>
        <fullName evidence="1">Uncharacterized protein</fullName>
    </submittedName>
</protein>
<organism evidence="1 2">
    <name type="scientific">Anaeromyces robustus</name>
    <dbReference type="NCBI Taxonomy" id="1754192"/>
    <lineage>
        <taxon>Eukaryota</taxon>
        <taxon>Fungi</taxon>
        <taxon>Fungi incertae sedis</taxon>
        <taxon>Chytridiomycota</taxon>
        <taxon>Chytridiomycota incertae sedis</taxon>
        <taxon>Neocallimastigomycetes</taxon>
        <taxon>Neocallimastigales</taxon>
        <taxon>Neocallimastigaceae</taxon>
        <taxon>Anaeromyces</taxon>
    </lineage>
</organism>
<gene>
    <name evidence="1" type="ORF">BCR32DRAFT_275012</name>
</gene>
<comment type="caution">
    <text evidence="1">The sequence shown here is derived from an EMBL/GenBank/DDBJ whole genome shotgun (WGS) entry which is preliminary data.</text>
</comment>
<name>A0A1Y1XM53_9FUNG</name>
<dbReference type="Proteomes" id="UP000193944">
    <property type="component" value="Unassembled WGS sequence"/>
</dbReference>
<dbReference type="OrthoDB" id="5597648at2759"/>
<evidence type="ECO:0000313" key="1">
    <source>
        <dbReference type="EMBL" id="ORX86812.1"/>
    </source>
</evidence>
<reference evidence="1 2" key="2">
    <citation type="submission" date="2016-08" db="EMBL/GenBank/DDBJ databases">
        <title>Pervasive Adenine N6-methylation of Active Genes in Fungi.</title>
        <authorList>
            <consortium name="DOE Joint Genome Institute"/>
            <person name="Mondo S.J."/>
            <person name="Dannebaum R.O."/>
            <person name="Kuo R.C."/>
            <person name="Labutti K."/>
            <person name="Haridas S."/>
            <person name="Kuo A."/>
            <person name="Salamov A."/>
            <person name="Ahrendt S.R."/>
            <person name="Lipzen A."/>
            <person name="Sullivan W."/>
            <person name="Andreopoulos W.B."/>
            <person name="Clum A."/>
            <person name="Lindquist E."/>
            <person name="Daum C."/>
            <person name="Ramamoorthy G.K."/>
            <person name="Gryganskyi A."/>
            <person name="Culley D."/>
            <person name="Magnuson J.K."/>
            <person name="James T.Y."/>
            <person name="O'Malley M.A."/>
            <person name="Stajich J.E."/>
            <person name="Spatafora J.W."/>
            <person name="Visel A."/>
            <person name="Grigoriev I.V."/>
        </authorList>
    </citation>
    <scope>NUCLEOTIDE SEQUENCE [LARGE SCALE GENOMIC DNA]</scope>
    <source>
        <strain evidence="1 2">S4</strain>
    </source>
</reference>
<dbReference type="AlphaFoldDB" id="A0A1Y1XM53"/>
<dbReference type="EMBL" id="MCFG01000016">
    <property type="protein sequence ID" value="ORX86812.1"/>
    <property type="molecule type" value="Genomic_DNA"/>
</dbReference>
<reference evidence="1 2" key="1">
    <citation type="submission" date="2016-08" db="EMBL/GenBank/DDBJ databases">
        <title>A Parts List for Fungal Cellulosomes Revealed by Comparative Genomics.</title>
        <authorList>
            <consortium name="DOE Joint Genome Institute"/>
            <person name="Haitjema C.H."/>
            <person name="Gilmore S.P."/>
            <person name="Henske J.K."/>
            <person name="Solomon K.V."/>
            <person name="De Groot R."/>
            <person name="Kuo A."/>
            <person name="Mondo S.J."/>
            <person name="Salamov A.A."/>
            <person name="Labutti K."/>
            <person name="Zhao Z."/>
            <person name="Chiniquy J."/>
            <person name="Barry K."/>
            <person name="Brewer H.M."/>
            <person name="Purvine S.O."/>
            <person name="Wright A.T."/>
            <person name="Boxma B."/>
            <person name="Van Alen T."/>
            <person name="Hackstein J.H."/>
            <person name="Baker S.E."/>
            <person name="Grigoriev I.V."/>
            <person name="O'Malley M.A."/>
        </authorList>
    </citation>
    <scope>NUCLEOTIDE SEQUENCE [LARGE SCALE GENOMIC DNA]</scope>
    <source>
        <strain evidence="1 2">S4</strain>
    </source>
</reference>
<accession>A0A1Y1XM53</accession>
<sequence>MNSETVLTDTNNAGIEEKPVENISPTLETNNTNNLQPKTAPKWEGWKKSFISGIDKIYETLDPGFKAENRTQQESTSINKNLQKQRELQKELELNGDGNSNNDSFNFGAFSKKALNAISDIIAPPISQGININTDNAEVLFDFSNPSYNQLFSEEGGDKVKNTMNNYIKYAKDRLMKFKYPELVQSKFQAMDALFDKIEINTILKSNDAISSILSDEAIADKYKSYLESFNMDSEILEKLQEIIKPVLTLSKDKYSSFQKEFSIVLIDIKENNGDPDKLNKSISEALDGIQSNEASTMAIYSVAACEQLLKIAEVILLYIKDVRLKQNDYNEGKTKEEPIDVYDTINLAKSICSICIILLRECKFIAFEYLNSYFLIYQYIENFNIIQSENPTEERMTTPRINEIKDRIKYNKNIIMKYLESALVNIHEVFMGNLPLLQLLTTYQTKTQKVKVHQPKEQVVMDLNNE</sequence>
<proteinExistence type="predicted"/>
<keyword evidence="2" id="KW-1185">Reference proteome</keyword>
<evidence type="ECO:0000313" key="2">
    <source>
        <dbReference type="Proteomes" id="UP000193944"/>
    </source>
</evidence>